<organism evidence="2 3">
    <name type="scientific">Motilibacter peucedani</name>
    <dbReference type="NCBI Taxonomy" id="598650"/>
    <lineage>
        <taxon>Bacteria</taxon>
        <taxon>Bacillati</taxon>
        <taxon>Actinomycetota</taxon>
        <taxon>Actinomycetes</taxon>
        <taxon>Motilibacterales</taxon>
        <taxon>Motilibacteraceae</taxon>
        <taxon>Motilibacter</taxon>
    </lineage>
</organism>
<dbReference type="InterPro" id="IPR009737">
    <property type="entry name" value="Aim32/Apd1-like"/>
</dbReference>
<dbReference type="CDD" id="cd03062">
    <property type="entry name" value="TRX_Fd_Sucrase"/>
    <property type="match status" value="1"/>
</dbReference>
<dbReference type="PANTHER" id="PTHR31902:SF22">
    <property type="entry name" value="SLL1203 PROTEIN"/>
    <property type="match status" value="1"/>
</dbReference>
<evidence type="ECO:0000313" key="2">
    <source>
        <dbReference type="EMBL" id="RKS69325.1"/>
    </source>
</evidence>
<sequence length="310" mass="33034">MGTVTTVPDRRCSTASRDSGEDVLGTAAPVRRWLLLERPGAWSQAALAETLAAVFSPDQRRRLHALARDEGLRTLLVRRPGRDTGTGPVLVHVGSAAAPGAPAWMERLEVPQLQDVGRVAVDRLLQPGLGEPVADPLLLVCTHGSKDMCCAVEGRPLARALAAVHGEQVWECSHVGGDRFAGNLVVAPHGEYYGRLEVADALRVGEAATRGEVLAETGFRGRSTYDGWQQVAEAVVRRREGLRGRGDVVCGPSRSLGLGAAVEVTTARATLTVRMLRRPGVTVTPSRCRGGLTSLDHQVVGVDVVPHPAW</sequence>
<evidence type="ECO:0000256" key="1">
    <source>
        <dbReference type="SAM" id="MobiDB-lite"/>
    </source>
</evidence>
<name>A0A420XLM4_9ACTN</name>
<keyword evidence="3" id="KW-1185">Reference proteome</keyword>
<reference evidence="2 3" key="1">
    <citation type="submission" date="2018-10" db="EMBL/GenBank/DDBJ databases">
        <title>Genomic Encyclopedia of Archaeal and Bacterial Type Strains, Phase II (KMG-II): from individual species to whole genera.</title>
        <authorList>
            <person name="Goeker M."/>
        </authorList>
    </citation>
    <scope>NUCLEOTIDE SEQUENCE [LARGE SCALE GENOMIC DNA]</scope>
    <source>
        <strain evidence="2 3">RP-AC37</strain>
    </source>
</reference>
<accession>A0A420XLM4</accession>
<protein>
    <recommendedName>
        <fullName evidence="4">Sucrase/ferredoxin-like protein</fullName>
    </recommendedName>
</protein>
<dbReference type="Pfam" id="PF06999">
    <property type="entry name" value="Suc_Fer-like"/>
    <property type="match status" value="1"/>
</dbReference>
<dbReference type="SUPFAM" id="SSF52833">
    <property type="entry name" value="Thioredoxin-like"/>
    <property type="match status" value="1"/>
</dbReference>
<dbReference type="InParanoid" id="A0A420XLM4"/>
<dbReference type="AlphaFoldDB" id="A0A420XLM4"/>
<evidence type="ECO:0008006" key="4">
    <source>
        <dbReference type="Google" id="ProtNLM"/>
    </source>
</evidence>
<dbReference type="InterPro" id="IPR036249">
    <property type="entry name" value="Thioredoxin-like_sf"/>
</dbReference>
<dbReference type="EMBL" id="RBWV01000015">
    <property type="protein sequence ID" value="RKS69325.1"/>
    <property type="molecule type" value="Genomic_DNA"/>
</dbReference>
<feature type="region of interest" description="Disordered" evidence="1">
    <location>
        <begin position="1"/>
        <end position="21"/>
    </location>
</feature>
<comment type="caution">
    <text evidence="2">The sequence shown here is derived from an EMBL/GenBank/DDBJ whole genome shotgun (WGS) entry which is preliminary data.</text>
</comment>
<evidence type="ECO:0000313" key="3">
    <source>
        <dbReference type="Proteomes" id="UP000281955"/>
    </source>
</evidence>
<dbReference type="Proteomes" id="UP000281955">
    <property type="component" value="Unassembled WGS sequence"/>
</dbReference>
<proteinExistence type="predicted"/>
<dbReference type="Gene3D" id="3.40.30.10">
    <property type="entry name" value="Glutaredoxin"/>
    <property type="match status" value="1"/>
</dbReference>
<dbReference type="PANTHER" id="PTHR31902">
    <property type="entry name" value="ACTIN PATCHES DISTAL PROTEIN 1"/>
    <property type="match status" value="1"/>
</dbReference>
<gene>
    <name evidence="2" type="ORF">CLV35_3502</name>
</gene>